<keyword evidence="3 6" id="KW-0597">Phosphoprotein</keyword>
<comment type="caution">
    <text evidence="11">The sequence shown here is derived from an EMBL/GenBank/DDBJ whole genome shotgun (WGS) entry which is preliminary data.</text>
</comment>
<evidence type="ECO:0000256" key="2">
    <source>
        <dbReference type="ARBA" id="ARBA00012438"/>
    </source>
</evidence>
<keyword evidence="4" id="KW-0808">Transferase</keyword>
<dbReference type="InterPro" id="IPR036097">
    <property type="entry name" value="HisK_dim/P_sf"/>
</dbReference>
<dbReference type="EMBL" id="JBHUDP010000015">
    <property type="protein sequence ID" value="MFD1687570.1"/>
    <property type="molecule type" value="Genomic_DNA"/>
</dbReference>
<feature type="domain" description="PAC" evidence="10">
    <location>
        <begin position="591"/>
        <end position="642"/>
    </location>
</feature>
<dbReference type="PROSITE" id="PS50110">
    <property type="entry name" value="RESPONSE_REGULATORY"/>
    <property type="match status" value="1"/>
</dbReference>
<dbReference type="Proteomes" id="UP001597092">
    <property type="component" value="Unassembled WGS sequence"/>
</dbReference>
<proteinExistence type="predicted"/>
<dbReference type="InterPro" id="IPR000014">
    <property type="entry name" value="PAS"/>
</dbReference>
<feature type="domain" description="PAS" evidence="9">
    <location>
        <begin position="140"/>
        <end position="215"/>
    </location>
</feature>
<feature type="domain" description="PAC" evidence="10">
    <location>
        <begin position="218"/>
        <end position="270"/>
    </location>
</feature>
<dbReference type="InterPro" id="IPR035965">
    <property type="entry name" value="PAS-like_dom_sf"/>
</dbReference>
<keyword evidence="12" id="KW-1185">Reference proteome</keyword>
<protein>
    <recommendedName>
        <fullName evidence="2">histidine kinase</fullName>
        <ecNumber evidence="2">2.7.13.3</ecNumber>
    </recommendedName>
</protein>
<dbReference type="Pfam" id="PF02518">
    <property type="entry name" value="HATPase_c"/>
    <property type="match status" value="1"/>
</dbReference>
<dbReference type="CDD" id="cd00075">
    <property type="entry name" value="HATPase"/>
    <property type="match status" value="1"/>
</dbReference>
<feature type="domain" description="PAC" evidence="10">
    <location>
        <begin position="343"/>
        <end position="395"/>
    </location>
</feature>
<dbReference type="InterPro" id="IPR005467">
    <property type="entry name" value="His_kinase_dom"/>
</dbReference>
<dbReference type="PROSITE" id="PS50112">
    <property type="entry name" value="PAS"/>
    <property type="match status" value="4"/>
</dbReference>
<dbReference type="NCBIfam" id="TIGR00229">
    <property type="entry name" value="sensory_box"/>
    <property type="match status" value="5"/>
</dbReference>
<keyword evidence="5" id="KW-0418">Kinase</keyword>
<dbReference type="InterPro" id="IPR003594">
    <property type="entry name" value="HATPase_dom"/>
</dbReference>
<dbReference type="SMART" id="SM00091">
    <property type="entry name" value="PAS"/>
    <property type="match status" value="5"/>
</dbReference>
<feature type="domain" description="PAS" evidence="9">
    <location>
        <begin position="271"/>
        <end position="341"/>
    </location>
</feature>
<dbReference type="AlphaFoldDB" id="A0ABD6E5T1"/>
<dbReference type="InterPro" id="IPR001610">
    <property type="entry name" value="PAC"/>
</dbReference>
<dbReference type="SMART" id="SM00448">
    <property type="entry name" value="REC"/>
    <property type="match status" value="1"/>
</dbReference>
<dbReference type="InterPro" id="IPR003661">
    <property type="entry name" value="HisK_dim/P_dom"/>
</dbReference>
<dbReference type="Gene3D" id="3.30.450.20">
    <property type="entry name" value="PAS domain"/>
    <property type="match status" value="5"/>
</dbReference>
<evidence type="ECO:0000256" key="6">
    <source>
        <dbReference type="PROSITE-ProRule" id="PRU00169"/>
    </source>
</evidence>
<evidence type="ECO:0000259" key="10">
    <source>
        <dbReference type="PROSITE" id="PS50113"/>
    </source>
</evidence>
<dbReference type="CDD" id="cd00156">
    <property type="entry name" value="REC"/>
    <property type="match status" value="1"/>
</dbReference>
<dbReference type="Pfam" id="PF00072">
    <property type="entry name" value="Response_reg"/>
    <property type="match status" value="1"/>
</dbReference>
<comment type="catalytic activity">
    <reaction evidence="1">
        <text>ATP + protein L-histidine = ADP + protein N-phospho-L-histidine.</text>
        <dbReference type="EC" id="2.7.13.3"/>
    </reaction>
</comment>
<evidence type="ECO:0000313" key="12">
    <source>
        <dbReference type="Proteomes" id="UP001597092"/>
    </source>
</evidence>
<accession>A0ABD6E5T1</accession>
<evidence type="ECO:0000259" key="9">
    <source>
        <dbReference type="PROSITE" id="PS50112"/>
    </source>
</evidence>
<evidence type="ECO:0000256" key="5">
    <source>
        <dbReference type="ARBA" id="ARBA00022777"/>
    </source>
</evidence>
<dbReference type="PANTHER" id="PTHR43304">
    <property type="entry name" value="PHYTOCHROME-LIKE PROTEIN CPH1"/>
    <property type="match status" value="1"/>
</dbReference>
<dbReference type="InterPro" id="IPR011006">
    <property type="entry name" value="CheY-like_superfamily"/>
</dbReference>
<dbReference type="CDD" id="cd00082">
    <property type="entry name" value="HisKA"/>
    <property type="match status" value="1"/>
</dbReference>
<organism evidence="11 12">
    <name type="scientific">Halobellus litoreus</name>
    <dbReference type="NCBI Taxonomy" id="755310"/>
    <lineage>
        <taxon>Archaea</taxon>
        <taxon>Methanobacteriati</taxon>
        <taxon>Methanobacteriota</taxon>
        <taxon>Stenosarchaea group</taxon>
        <taxon>Halobacteria</taxon>
        <taxon>Halobacteriales</taxon>
        <taxon>Haloferacaceae</taxon>
        <taxon>Halobellus</taxon>
    </lineage>
</organism>
<name>A0ABD6E5T1_9EURY</name>
<dbReference type="SMART" id="SM00388">
    <property type="entry name" value="HisKA"/>
    <property type="match status" value="1"/>
</dbReference>
<dbReference type="SUPFAM" id="SSF52172">
    <property type="entry name" value="CheY-like"/>
    <property type="match status" value="1"/>
</dbReference>
<dbReference type="PROSITE" id="PS50109">
    <property type="entry name" value="HIS_KIN"/>
    <property type="match status" value="1"/>
</dbReference>
<dbReference type="Pfam" id="PF08448">
    <property type="entry name" value="PAS_4"/>
    <property type="match status" value="2"/>
</dbReference>
<dbReference type="SUPFAM" id="SSF55874">
    <property type="entry name" value="ATPase domain of HSP90 chaperone/DNA topoisomerase II/histidine kinase"/>
    <property type="match status" value="1"/>
</dbReference>
<dbReference type="InterPro" id="IPR013655">
    <property type="entry name" value="PAS_fold_3"/>
</dbReference>
<dbReference type="InterPro" id="IPR000700">
    <property type="entry name" value="PAS-assoc_C"/>
</dbReference>
<dbReference type="SUPFAM" id="SSF47384">
    <property type="entry name" value="Homodimeric domain of signal transducing histidine kinase"/>
    <property type="match status" value="1"/>
</dbReference>
<dbReference type="RefSeq" id="WP_256309307.1">
    <property type="nucleotide sequence ID" value="NZ_JANHAW010000006.1"/>
</dbReference>
<dbReference type="InterPro" id="IPR013656">
    <property type="entry name" value="PAS_4"/>
</dbReference>
<dbReference type="InterPro" id="IPR036890">
    <property type="entry name" value="HATPase_C_sf"/>
</dbReference>
<dbReference type="Pfam" id="PF08447">
    <property type="entry name" value="PAS_3"/>
    <property type="match status" value="2"/>
</dbReference>
<dbReference type="EC" id="2.7.13.3" evidence="2"/>
<dbReference type="GO" id="GO:0004673">
    <property type="term" value="F:protein histidine kinase activity"/>
    <property type="evidence" value="ECO:0007669"/>
    <property type="project" value="UniProtKB-EC"/>
</dbReference>
<evidence type="ECO:0000256" key="1">
    <source>
        <dbReference type="ARBA" id="ARBA00000085"/>
    </source>
</evidence>
<evidence type="ECO:0000259" key="7">
    <source>
        <dbReference type="PROSITE" id="PS50109"/>
    </source>
</evidence>
<dbReference type="CDD" id="cd00130">
    <property type="entry name" value="PAS"/>
    <property type="match status" value="5"/>
</dbReference>
<dbReference type="SMART" id="SM00387">
    <property type="entry name" value="HATPase_c"/>
    <property type="match status" value="1"/>
</dbReference>
<evidence type="ECO:0000256" key="4">
    <source>
        <dbReference type="ARBA" id="ARBA00022679"/>
    </source>
</evidence>
<dbReference type="Pfam" id="PF13426">
    <property type="entry name" value="PAS_9"/>
    <property type="match status" value="1"/>
</dbReference>
<dbReference type="Gene3D" id="2.10.70.100">
    <property type="match status" value="1"/>
</dbReference>
<feature type="domain" description="PAS" evidence="9">
    <location>
        <begin position="513"/>
        <end position="588"/>
    </location>
</feature>
<dbReference type="SUPFAM" id="SSF55785">
    <property type="entry name" value="PYP-like sensor domain (PAS domain)"/>
    <property type="match status" value="5"/>
</dbReference>
<evidence type="ECO:0000259" key="8">
    <source>
        <dbReference type="PROSITE" id="PS50110"/>
    </source>
</evidence>
<dbReference type="Gene3D" id="3.40.50.2300">
    <property type="match status" value="1"/>
</dbReference>
<dbReference type="PROSITE" id="PS50113">
    <property type="entry name" value="PAC"/>
    <property type="match status" value="3"/>
</dbReference>
<dbReference type="Gene3D" id="3.30.565.10">
    <property type="entry name" value="Histidine kinase-like ATPase, C-terminal domain"/>
    <property type="match status" value="1"/>
</dbReference>
<dbReference type="SMART" id="SM00086">
    <property type="entry name" value="PAC"/>
    <property type="match status" value="5"/>
</dbReference>
<sequence length="963" mass="108475">MTDSSDTIDVLHVDDDPDFTDLAATFLERVDSRIAVRAADSAAEGRDVLADHDVDCIVSDYDMPGADGIELLEAVREEYPDLPFILYTGKGSEEVASDAISAGVTDYLQKGTGSEQYELLANRIVNAVDAHESHRLLTERTRRLETLIGNLPGMVYRCRNDPPWPMETVEGEVQSLTGHTAGELERNEVKWGAEIIHPDDCERVWETVQDALAADGAFEITYRIVTDDGDTRWVWERGGGVYDDDGSLIALEGFITDVTERKEREERLERTTARLEALFENSPDMIDVHTDEGTIIDVNQRFCEVFDQSREELLGTKVWDVDRESDPDELRETWDGMAVGERHEVETEFGRADGERFPVKVHLTRLPTDEDEADRFIVISRDISERRARERTLRRYEQMVNTMQEAACIYDSDGRFELVNERMAELYGSPTHELEGRQSTLISEIRDGPDGDRYRELLDGDRAELRGEIEVPIGEYGPAVLEYRLTPLVADDPAEGIVGVTRDITDRRDREREFERMRELLERTERIADVGGWELDPDTREVFWTEQLYDLFGVSRETEVSLDLALDVYHEDDRQTVADAVETALDSGEAFDIEVRFRSRDDETRWLRVQGVPTVADGEVVTLRGAVQDVTEQRRRERQLRRAREDASELFNGMNDSAWVIGLDEQFRAVNDAAVDTLGYSRPELLSMGPHDIDASLADGEITALVEAMPDEEMQVFETVHETAAGEQIPVEINSSLISYQGETAVLSIARDISDRKQRERQMAEFASVVSHDLRNPLNVAEGRLELAQEECDSEHLDAVERTHTRMNALIDDLLTLARNGTSVTETEPVDLRPFLDTCWRNVATADATLQAEMSRTITGDRSRLQQLFENLFRNAVEHGGEGVAVTVGDLDDGFYVEDDGPGIPPDRRSDVFEMGHSTADRGTGFGLNIVEQIVAEHGWEIDLTAGSAGGARFEIRGVEFAH</sequence>
<dbReference type="Pfam" id="PF00512">
    <property type="entry name" value="HisKA"/>
    <property type="match status" value="1"/>
</dbReference>
<feature type="domain" description="PAS" evidence="9">
    <location>
        <begin position="392"/>
        <end position="459"/>
    </location>
</feature>
<feature type="domain" description="Histidine kinase" evidence="7">
    <location>
        <begin position="769"/>
        <end position="957"/>
    </location>
</feature>
<dbReference type="InterPro" id="IPR052162">
    <property type="entry name" value="Sensor_kinase/Photoreceptor"/>
</dbReference>
<evidence type="ECO:0000313" key="11">
    <source>
        <dbReference type="EMBL" id="MFD1687570.1"/>
    </source>
</evidence>
<dbReference type="Gene3D" id="1.10.287.130">
    <property type="match status" value="1"/>
</dbReference>
<dbReference type="PANTHER" id="PTHR43304:SF1">
    <property type="entry name" value="PAC DOMAIN-CONTAINING PROTEIN"/>
    <property type="match status" value="1"/>
</dbReference>
<feature type="modified residue" description="4-aspartylphosphate" evidence="6">
    <location>
        <position position="60"/>
    </location>
</feature>
<feature type="domain" description="Response regulatory" evidence="8">
    <location>
        <begin position="9"/>
        <end position="125"/>
    </location>
</feature>
<dbReference type="InterPro" id="IPR001789">
    <property type="entry name" value="Sig_transdc_resp-reg_receiver"/>
</dbReference>
<evidence type="ECO:0000256" key="3">
    <source>
        <dbReference type="ARBA" id="ARBA00022553"/>
    </source>
</evidence>
<reference evidence="11 12" key="1">
    <citation type="journal article" date="2019" name="Int. J. Syst. Evol. Microbiol.">
        <title>The Global Catalogue of Microorganisms (GCM) 10K type strain sequencing project: providing services to taxonomists for standard genome sequencing and annotation.</title>
        <authorList>
            <consortium name="The Broad Institute Genomics Platform"/>
            <consortium name="The Broad Institute Genome Sequencing Center for Infectious Disease"/>
            <person name="Wu L."/>
            <person name="Ma J."/>
        </authorList>
    </citation>
    <scope>NUCLEOTIDE SEQUENCE [LARGE SCALE GENOMIC DNA]</scope>
    <source>
        <strain evidence="11 12">CGMCC 1.10387</strain>
    </source>
</reference>
<gene>
    <name evidence="11" type="ORF">ACFSAS_18460</name>
</gene>